<dbReference type="InterPro" id="IPR045380">
    <property type="entry name" value="LD_TPept_scaffold_dom"/>
</dbReference>
<keyword evidence="6 7" id="KW-0961">Cell wall biogenesis/degradation</keyword>
<dbReference type="CDD" id="cd16913">
    <property type="entry name" value="YkuD_like"/>
    <property type="match status" value="1"/>
</dbReference>
<dbReference type="SUPFAM" id="SSF141523">
    <property type="entry name" value="L,D-transpeptidase catalytic domain-like"/>
    <property type="match status" value="1"/>
</dbReference>
<dbReference type="InterPro" id="IPR005490">
    <property type="entry name" value="LD_TPept_cat_dom"/>
</dbReference>
<evidence type="ECO:0000256" key="3">
    <source>
        <dbReference type="ARBA" id="ARBA00022679"/>
    </source>
</evidence>
<dbReference type="PANTHER" id="PTHR41533:SF2">
    <property type="entry name" value="BLR7131 PROTEIN"/>
    <property type="match status" value="1"/>
</dbReference>
<accession>A0A3E1NUF0</accession>
<dbReference type="PROSITE" id="PS52029">
    <property type="entry name" value="LD_TPASE"/>
    <property type="match status" value="1"/>
</dbReference>
<dbReference type="AlphaFoldDB" id="A0A3E1NUF0"/>
<evidence type="ECO:0000256" key="2">
    <source>
        <dbReference type="ARBA" id="ARBA00005992"/>
    </source>
</evidence>
<evidence type="ECO:0000259" key="9">
    <source>
        <dbReference type="PROSITE" id="PS52029"/>
    </source>
</evidence>
<comment type="pathway">
    <text evidence="1 7">Cell wall biogenesis; peptidoglycan biosynthesis.</text>
</comment>
<keyword evidence="8" id="KW-0732">Signal</keyword>
<dbReference type="Pfam" id="PF03734">
    <property type="entry name" value="YkuD"/>
    <property type="match status" value="1"/>
</dbReference>
<keyword evidence="5 7" id="KW-0573">Peptidoglycan synthesis</keyword>
<dbReference type="GO" id="GO:0016740">
    <property type="term" value="F:transferase activity"/>
    <property type="evidence" value="ECO:0007669"/>
    <property type="project" value="UniProtKB-KW"/>
</dbReference>
<sequence length="474" mass="54248">MKHWFFITVFFLCMFSPAKAQHIPWLSDTSNRQIICQLFAGASRYGLDEKDYAYKTILLLNSNIHTLDTLGIEQELTNAAVSFFTDIAFGKQENRVSYNGINYHPNSLNIADSLLGAIHTGSLAALPEKLEPHHTIYRELKKQLAVMELNKDLACPPITSEALDSNNHPLIEKLSQLGITDTLDYGMDEDSLRIKLRIAQRMFEMMEDGKIREGILEELNIPVQKRLYEVKHALNTWRWLNSVQQEQGVIIVNIPAANLFYMYRDSVLFYTRCIVGKPATPTTPLVSQVHEVILFPYWNVPHDIAVKELLPAIKSAPLEYLDYGNYQVLDKNGKVLDPSSIHWQQLNRDNFPYKIRQLFGCDNALGIIKLNFFSPYSTYLHDTPNKSYFLFNGRYFSHGCIRVENVDELAEMLEPGVHPYLADTPANVCDLAADKGQLIFPLKKKVPLFILYEVAWPGSNGATRFYEDIYNKVK</sequence>
<dbReference type="Pfam" id="PF20142">
    <property type="entry name" value="Scaffold"/>
    <property type="match status" value="1"/>
</dbReference>
<dbReference type="UniPathway" id="UPA00219"/>
<dbReference type="GO" id="GO:0004180">
    <property type="term" value="F:carboxypeptidase activity"/>
    <property type="evidence" value="ECO:0007669"/>
    <property type="project" value="UniProtKB-ARBA"/>
</dbReference>
<keyword evidence="3" id="KW-0808">Transferase</keyword>
<feature type="signal peptide" evidence="8">
    <location>
        <begin position="1"/>
        <end position="20"/>
    </location>
</feature>
<evidence type="ECO:0000313" key="10">
    <source>
        <dbReference type="EMBL" id="RFM31550.1"/>
    </source>
</evidence>
<dbReference type="GO" id="GO:0008360">
    <property type="term" value="P:regulation of cell shape"/>
    <property type="evidence" value="ECO:0007669"/>
    <property type="project" value="UniProtKB-UniRule"/>
</dbReference>
<evidence type="ECO:0000313" key="11">
    <source>
        <dbReference type="Proteomes" id="UP000261174"/>
    </source>
</evidence>
<keyword evidence="4 7" id="KW-0133">Cell shape</keyword>
<evidence type="ECO:0000256" key="4">
    <source>
        <dbReference type="ARBA" id="ARBA00022960"/>
    </source>
</evidence>
<organism evidence="10 11">
    <name type="scientific">Chitinophaga silvisoli</name>
    <dbReference type="NCBI Taxonomy" id="2291814"/>
    <lineage>
        <taxon>Bacteria</taxon>
        <taxon>Pseudomonadati</taxon>
        <taxon>Bacteroidota</taxon>
        <taxon>Chitinophagia</taxon>
        <taxon>Chitinophagales</taxon>
        <taxon>Chitinophagaceae</taxon>
        <taxon>Chitinophaga</taxon>
    </lineage>
</organism>
<feature type="domain" description="L,D-TPase catalytic" evidence="9">
    <location>
        <begin position="248"/>
        <end position="429"/>
    </location>
</feature>
<comment type="caution">
    <text evidence="10">The sequence shown here is derived from an EMBL/GenBank/DDBJ whole genome shotgun (WGS) entry which is preliminary data.</text>
</comment>
<feature type="active site" description="Nucleophile" evidence="7">
    <location>
        <position position="400"/>
    </location>
</feature>
<reference evidence="10 11" key="1">
    <citation type="submission" date="2018-08" db="EMBL/GenBank/DDBJ databases">
        <title>Chitinophaga sp. K20C18050901, a novel bacterium isolated from forest soil.</title>
        <authorList>
            <person name="Wang C."/>
        </authorList>
    </citation>
    <scope>NUCLEOTIDE SEQUENCE [LARGE SCALE GENOMIC DNA]</scope>
    <source>
        <strain evidence="10 11">K20C18050901</strain>
    </source>
</reference>
<evidence type="ECO:0000256" key="6">
    <source>
        <dbReference type="ARBA" id="ARBA00023316"/>
    </source>
</evidence>
<dbReference type="InterPro" id="IPR052905">
    <property type="entry name" value="LD-transpeptidase_YkuD-like"/>
</dbReference>
<keyword evidence="11" id="KW-1185">Reference proteome</keyword>
<evidence type="ECO:0000256" key="5">
    <source>
        <dbReference type="ARBA" id="ARBA00022984"/>
    </source>
</evidence>
<dbReference type="GO" id="GO:0009252">
    <property type="term" value="P:peptidoglycan biosynthetic process"/>
    <property type="evidence" value="ECO:0007669"/>
    <property type="project" value="UniProtKB-UniPathway"/>
</dbReference>
<evidence type="ECO:0000256" key="7">
    <source>
        <dbReference type="PROSITE-ProRule" id="PRU01373"/>
    </source>
</evidence>
<protein>
    <recommendedName>
        <fullName evidence="9">L,D-TPase catalytic domain-containing protein</fullName>
    </recommendedName>
</protein>
<gene>
    <name evidence="10" type="ORF">DXN04_27945</name>
</gene>
<evidence type="ECO:0000256" key="1">
    <source>
        <dbReference type="ARBA" id="ARBA00004752"/>
    </source>
</evidence>
<dbReference type="GO" id="GO:0071555">
    <property type="term" value="P:cell wall organization"/>
    <property type="evidence" value="ECO:0007669"/>
    <property type="project" value="UniProtKB-UniRule"/>
</dbReference>
<comment type="similarity">
    <text evidence="2">Belongs to the YkuD family.</text>
</comment>
<feature type="chain" id="PRO_5017542074" description="L,D-TPase catalytic domain-containing protein" evidence="8">
    <location>
        <begin position="21"/>
        <end position="474"/>
    </location>
</feature>
<dbReference type="EMBL" id="QTJV01000013">
    <property type="protein sequence ID" value="RFM31550.1"/>
    <property type="molecule type" value="Genomic_DNA"/>
</dbReference>
<proteinExistence type="inferred from homology"/>
<dbReference type="InterPro" id="IPR038063">
    <property type="entry name" value="Transpep_catalytic_dom"/>
</dbReference>
<name>A0A3E1NUF0_9BACT</name>
<feature type="active site" description="Proton donor/acceptor" evidence="7">
    <location>
        <position position="381"/>
    </location>
</feature>
<dbReference type="Gene3D" id="2.40.440.10">
    <property type="entry name" value="L,D-transpeptidase catalytic domain-like"/>
    <property type="match status" value="1"/>
</dbReference>
<dbReference type="PANTHER" id="PTHR41533">
    <property type="entry name" value="L,D-TRANSPEPTIDASE HI_1667-RELATED"/>
    <property type="match status" value="1"/>
</dbReference>
<evidence type="ECO:0000256" key="8">
    <source>
        <dbReference type="SAM" id="SignalP"/>
    </source>
</evidence>
<dbReference type="Proteomes" id="UP000261174">
    <property type="component" value="Unassembled WGS sequence"/>
</dbReference>